<dbReference type="RefSeq" id="WP_244786534.1">
    <property type="nucleotide sequence ID" value="NZ_CP091508.1"/>
</dbReference>
<name>A0ABY4DUV0_9NEIS</name>
<dbReference type="EMBL" id="CP091508">
    <property type="protein sequence ID" value="UOO82631.1"/>
    <property type="molecule type" value="Genomic_DNA"/>
</dbReference>
<dbReference type="InterPro" id="IPR007922">
    <property type="entry name" value="DciA-like"/>
</dbReference>
<dbReference type="Proteomes" id="UP000829817">
    <property type="component" value="Chromosome"/>
</dbReference>
<accession>A0ABY4DUV0</accession>
<evidence type="ECO:0000313" key="1">
    <source>
        <dbReference type="EMBL" id="UOO82631.1"/>
    </source>
</evidence>
<dbReference type="Pfam" id="PF05258">
    <property type="entry name" value="DciA"/>
    <property type="match status" value="1"/>
</dbReference>
<protein>
    <submittedName>
        <fullName evidence="1">DUF721 domain-containing protein</fullName>
    </submittedName>
</protein>
<sequence length="145" mass="16387">MNLDRLGARKISAADYNHIQRLIAQAKQWRRLDAAVKNLLPPNLRDHVQTACIEEGCLILLTANNMAASRLRMMLPALLPQLRNLNPHITDARTKLVPKPPAPVRENRLHMSEAALAALNDSAQRLQHHPELAEALQNLVRKQRK</sequence>
<organism evidence="1 2">
    <name type="scientific">Uruburuella testudinis</name>
    <dbReference type="NCBI Taxonomy" id="1282863"/>
    <lineage>
        <taxon>Bacteria</taxon>
        <taxon>Pseudomonadati</taxon>
        <taxon>Pseudomonadota</taxon>
        <taxon>Betaproteobacteria</taxon>
        <taxon>Neisseriales</taxon>
        <taxon>Neisseriaceae</taxon>
        <taxon>Uruburuella</taxon>
    </lineage>
</organism>
<keyword evidence="2" id="KW-1185">Reference proteome</keyword>
<evidence type="ECO:0000313" key="2">
    <source>
        <dbReference type="Proteomes" id="UP000829817"/>
    </source>
</evidence>
<proteinExistence type="predicted"/>
<gene>
    <name evidence="1" type="ORF">LVJ83_03995</name>
</gene>
<reference evidence="1 2" key="1">
    <citation type="journal article" date="2022" name="Res Sq">
        <title>Evolution of multicellular longitudinally dividing oral cavity symbionts (Neisseriaceae).</title>
        <authorList>
            <person name="Nyongesa S."/>
            <person name="Weber P."/>
            <person name="Bernet E."/>
            <person name="Pullido F."/>
            <person name="Nieckarz M."/>
            <person name="Delaby M."/>
            <person name="Nieves C."/>
            <person name="Viehboeck T."/>
            <person name="Krause N."/>
            <person name="Rivera-Millot A."/>
            <person name="Nakamura A."/>
            <person name="Vischer N."/>
            <person name="VanNieuwenhze M."/>
            <person name="Brun Y."/>
            <person name="Cava F."/>
            <person name="Bulgheresi S."/>
            <person name="Veyrier F."/>
        </authorList>
    </citation>
    <scope>NUCLEOTIDE SEQUENCE [LARGE SCALE GENOMIC DNA]</scope>
    <source>
        <strain evidence="1 2">CCUG 63373m</strain>
    </source>
</reference>